<reference evidence="2" key="1">
    <citation type="submission" date="2022-06" db="EMBL/GenBank/DDBJ databases">
        <authorList>
            <person name="Berger JAMES D."/>
            <person name="Berger JAMES D."/>
        </authorList>
    </citation>
    <scope>NUCLEOTIDE SEQUENCE [LARGE SCALE GENOMIC DNA]</scope>
</reference>
<sequence>MNRRHCLILAFVWTLLQLSYVVCNEISPAERSEMDKLIKKYSELYGRYKTAECVAFLTVRLPEINLTVEDFNSVTRDTKYQIFVNTSVDYLKKLKDESTWKNVNEVSDLYREYTEYLKDIDDYYNSTVFENIGAKMRNRNVRINLTEVFTDLVNSLRDAWTARKNLYTTAAVYYKTDNIPKNHDITDANEQFSVEDWGQFIEKEFIKSREKFEQKCQGMPGTRLGINAAKKLLKKSDWKKRPKSEFEHAVVQLISEVEKVEKQRIERLPTLTGMDIMNTVLDAMAHERDHEFGAKAE</sequence>
<keyword evidence="2" id="KW-1185">Reference proteome</keyword>
<feature type="signal peptide" evidence="1">
    <location>
        <begin position="1"/>
        <end position="23"/>
    </location>
</feature>
<feature type="chain" id="PRO_5041655015" description="Cullin domain-containing protein" evidence="1">
    <location>
        <begin position="24"/>
        <end position="297"/>
    </location>
</feature>
<evidence type="ECO:0000313" key="2">
    <source>
        <dbReference type="Proteomes" id="UP000050795"/>
    </source>
</evidence>
<evidence type="ECO:0000313" key="3">
    <source>
        <dbReference type="WBParaSite" id="TREG1_63590.3"/>
    </source>
</evidence>
<dbReference type="WBParaSite" id="TREG1_63590.3">
    <property type="protein sequence ID" value="TREG1_63590.3"/>
    <property type="gene ID" value="TREG1_63590"/>
</dbReference>
<name>A0AA85K376_TRIRE</name>
<reference evidence="3" key="2">
    <citation type="submission" date="2023-11" db="UniProtKB">
        <authorList>
            <consortium name="WormBaseParasite"/>
        </authorList>
    </citation>
    <scope>IDENTIFICATION</scope>
</reference>
<protein>
    <recommendedName>
        <fullName evidence="4">Cullin domain-containing protein</fullName>
    </recommendedName>
</protein>
<organism evidence="2 3">
    <name type="scientific">Trichobilharzia regenti</name>
    <name type="common">Nasal bird schistosome</name>
    <dbReference type="NCBI Taxonomy" id="157069"/>
    <lineage>
        <taxon>Eukaryota</taxon>
        <taxon>Metazoa</taxon>
        <taxon>Spiralia</taxon>
        <taxon>Lophotrochozoa</taxon>
        <taxon>Platyhelminthes</taxon>
        <taxon>Trematoda</taxon>
        <taxon>Digenea</taxon>
        <taxon>Strigeidida</taxon>
        <taxon>Schistosomatoidea</taxon>
        <taxon>Schistosomatidae</taxon>
        <taxon>Trichobilharzia</taxon>
    </lineage>
</organism>
<dbReference type="AlphaFoldDB" id="A0AA85K376"/>
<accession>A0AA85K376</accession>
<dbReference type="Proteomes" id="UP000050795">
    <property type="component" value="Unassembled WGS sequence"/>
</dbReference>
<proteinExistence type="predicted"/>
<evidence type="ECO:0008006" key="4">
    <source>
        <dbReference type="Google" id="ProtNLM"/>
    </source>
</evidence>
<evidence type="ECO:0000256" key="1">
    <source>
        <dbReference type="SAM" id="SignalP"/>
    </source>
</evidence>
<keyword evidence="1" id="KW-0732">Signal</keyword>